<dbReference type="AlphaFoldDB" id="A0A2X1Q801"/>
<keyword evidence="4 11" id="KW-0812">Transmembrane</keyword>
<sequence>MIERVLNLNQRSVSSIMTSRHDIERINLSAPEEEIRSLVEKNQHTRLVVTGGKDNEDLLGVVHVIDLLQQSLRQEPLDLQALVRQPLVFPEGLPLLSALEQFRQARTHFAFVVDEFGSVEGIVPLSDVMETIAGNLPNEVEEIDARHDIQHHQDGSWTVNGHMPLEDLVQYVPLPLDDKREYHTVAGLLMEYLQHVPQVGETIEIDGYTLRTLQVDSHRVQKVQIVPPVKQDELDYEV</sequence>
<accession>A0A2X1Q801</accession>
<dbReference type="PROSITE" id="PS51371">
    <property type="entry name" value="CBS"/>
    <property type="match status" value="2"/>
</dbReference>
<dbReference type="SUPFAM" id="SSF54631">
    <property type="entry name" value="CBS-domain pair"/>
    <property type="match status" value="1"/>
</dbReference>
<proteinExistence type="inferred from homology"/>
<dbReference type="Pfam" id="PF03471">
    <property type="entry name" value="CorC_HlyC"/>
    <property type="match status" value="1"/>
</dbReference>
<evidence type="ECO:0000256" key="5">
    <source>
        <dbReference type="ARBA" id="ARBA00022737"/>
    </source>
</evidence>
<evidence type="ECO:0000256" key="2">
    <source>
        <dbReference type="ARBA" id="ARBA00006337"/>
    </source>
</evidence>
<dbReference type="FunFam" id="3.10.580.10:FF:000011">
    <property type="entry name" value="TerC family inner membrane protein"/>
    <property type="match status" value="1"/>
</dbReference>
<evidence type="ECO:0000256" key="6">
    <source>
        <dbReference type="ARBA" id="ARBA00022989"/>
    </source>
</evidence>
<comment type="similarity">
    <text evidence="2">Belongs to the UPF0053 family.</text>
</comment>
<keyword evidence="7 9" id="KW-0129">CBS domain</keyword>
<evidence type="ECO:0000256" key="7">
    <source>
        <dbReference type="ARBA" id="ARBA00023122"/>
    </source>
</evidence>
<evidence type="ECO:0000313" key="11">
    <source>
        <dbReference type="EMBL" id="SPX52582.1"/>
    </source>
</evidence>
<dbReference type="InterPro" id="IPR016169">
    <property type="entry name" value="FAD-bd_PCMH_sub2"/>
</dbReference>
<evidence type="ECO:0000313" key="12">
    <source>
        <dbReference type="Proteomes" id="UP000251123"/>
    </source>
</evidence>
<evidence type="ECO:0000256" key="4">
    <source>
        <dbReference type="ARBA" id="ARBA00022692"/>
    </source>
</evidence>
<dbReference type="Gene3D" id="3.10.580.10">
    <property type="entry name" value="CBS-domain"/>
    <property type="match status" value="1"/>
</dbReference>
<keyword evidence="6" id="KW-1133">Transmembrane helix</keyword>
<keyword evidence="3" id="KW-1003">Cell membrane</keyword>
<dbReference type="EMBL" id="UASN01000005">
    <property type="protein sequence ID" value="SPX52582.1"/>
    <property type="molecule type" value="Genomic_DNA"/>
</dbReference>
<dbReference type="Gene3D" id="3.30.465.10">
    <property type="match status" value="1"/>
</dbReference>
<feature type="domain" description="CBS" evidence="10">
    <location>
        <begin position="17"/>
        <end position="79"/>
    </location>
</feature>
<dbReference type="InterPro" id="IPR046342">
    <property type="entry name" value="CBS_dom_sf"/>
</dbReference>
<dbReference type="CDD" id="cd04590">
    <property type="entry name" value="CBS_pair_CorC_HlyC_assoc"/>
    <property type="match status" value="1"/>
</dbReference>
<evidence type="ECO:0000256" key="3">
    <source>
        <dbReference type="ARBA" id="ARBA00022475"/>
    </source>
</evidence>
<dbReference type="SUPFAM" id="SSF56176">
    <property type="entry name" value="FAD-binding/transporter-associated domain-like"/>
    <property type="match status" value="1"/>
</dbReference>
<keyword evidence="8" id="KW-0472">Membrane</keyword>
<comment type="subcellular location">
    <subcellularLocation>
        <location evidence="1">Cell membrane</location>
    </subcellularLocation>
</comment>
<dbReference type="InterPro" id="IPR044751">
    <property type="entry name" value="Ion_transp-like_CBS"/>
</dbReference>
<dbReference type="InterPro" id="IPR005170">
    <property type="entry name" value="Transptr-assoc_dom"/>
</dbReference>
<dbReference type="PANTHER" id="PTHR22777">
    <property type="entry name" value="HEMOLYSIN-RELATED"/>
    <property type="match status" value="1"/>
</dbReference>
<dbReference type="PANTHER" id="PTHR22777:SF30">
    <property type="entry name" value="UPF0053 PROTEIN YEGH"/>
    <property type="match status" value="1"/>
</dbReference>
<keyword evidence="5" id="KW-0677">Repeat</keyword>
<reference evidence="11 12" key="1">
    <citation type="submission" date="2018-06" db="EMBL/GenBank/DDBJ databases">
        <authorList>
            <consortium name="Pathogen Informatics"/>
            <person name="Doyle S."/>
        </authorList>
    </citation>
    <scope>NUCLEOTIDE SEQUENCE [LARGE SCALE GENOMIC DNA]</scope>
    <source>
        <strain evidence="11 12">NCTC9601</strain>
    </source>
</reference>
<dbReference type="InterPro" id="IPR036318">
    <property type="entry name" value="FAD-bd_PCMH-like_sf"/>
</dbReference>
<feature type="domain" description="CBS" evidence="10">
    <location>
        <begin position="82"/>
        <end position="140"/>
    </location>
</feature>
<dbReference type="GO" id="GO:0050660">
    <property type="term" value="F:flavin adenine dinucleotide binding"/>
    <property type="evidence" value="ECO:0007669"/>
    <property type="project" value="InterPro"/>
</dbReference>
<organism evidence="11 12">
    <name type="scientific">Klebsiella pneumoniae</name>
    <dbReference type="NCBI Taxonomy" id="573"/>
    <lineage>
        <taxon>Bacteria</taxon>
        <taxon>Pseudomonadati</taxon>
        <taxon>Pseudomonadota</taxon>
        <taxon>Gammaproteobacteria</taxon>
        <taxon>Enterobacterales</taxon>
        <taxon>Enterobacteriaceae</taxon>
        <taxon>Klebsiella/Raoultella group</taxon>
        <taxon>Klebsiella</taxon>
        <taxon>Klebsiella pneumoniae complex</taxon>
    </lineage>
</organism>
<protein>
    <submittedName>
        <fullName evidence="11">Putative transmembrane protein</fullName>
    </submittedName>
</protein>
<dbReference type="InterPro" id="IPR000644">
    <property type="entry name" value="CBS_dom"/>
</dbReference>
<evidence type="ECO:0000256" key="9">
    <source>
        <dbReference type="PROSITE-ProRule" id="PRU00703"/>
    </source>
</evidence>
<evidence type="ECO:0000256" key="8">
    <source>
        <dbReference type="ARBA" id="ARBA00023136"/>
    </source>
</evidence>
<name>A0A2X1Q801_KLEPN</name>
<evidence type="ECO:0000256" key="1">
    <source>
        <dbReference type="ARBA" id="ARBA00004236"/>
    </source>
</evidence>
<dbReference type="Proteomes" id="UP000251123">
    <property type="component" value="Unassembled WGS sequence"/>
</dbReference>
<dbReference type="Pfam" id="PF00571">
    <property type="entry name" value="CBS"/>
    <property type="match status" value="2"/>
</dbReference>
<gene>
    <name evidence="11" type="primary">yegH_4</name>
    <name evidence="11" type="ORF">NCTC9601_00417</name>
</gene>
<evidence type="ECO:0000259" key="10">
    <source>
        <dbReference type="PROSITE" id="PS51371"/>
    </source>
</evidence>
<dbReference type="GO" id="GO:0005886">
    <property type="term" value="C:plasma membrane"/>
    <property type="evidence" value="ECO:0007669"/>
    <property type="project" value="UniProtKB-SubCell"/>
</dbReference>
<dbReference type="SMART" id="SM01091">
    <property type="entry name" value="CorC_HlyC"/>
    <property type="match status" value="1"/>
</dbReference>